<evidence type="ECO:0000256" key="4">
    <source>
        <dbReference type="ARBA" id="ARBA00022536"/>
    </source>
</evidence>
<evidence type="ECO:0000256" key="3">
    <source>
        <dbReference type="ARBA" id="ARBA00022530"/>
    </source>
</evidence>
<keyword evidence="6" id="KW-0677">Repeat</keyword>
<evidence type="ECO:0000256" key="13">
    <source>
        <dbReference type="SAM" id="MobiDB-lite"/>
    </source>
</evidence>
<dbReference type="FunFam" id="2.10.25.10:FF:000096">
    <property type="entry name" value="Putative fibrillin 2"/>
    <property type="match status" value="1"/>
</dbReference>
<comment type="function">
    <text evidence="11">Key regulator of transforming growth factor beta (TGFB1, TGFB2 and TGFB3) that controls TGF-beta activation by maintaining it in a latent state during storage in extracellular space. Associates specifically via disulfide bonds with the Latency-associated peptide (LAP), which is the regulatory chain of TGF-beta, and regulates integrin-dependent activation of TGF-beta.</text>
</comment>
<feature type="domain" description="EGF-like" evidence="14">
    <location>
        <begin position="315"/>
        <end position="352"/>
    </location>
</feature>
<dbReference type="RefSeq" id="XP_013919370.1">
    <property type="nucleotide sequence ID" value="XM_014063895.1"/>
</dbReference>
<dbReference type="FunFam" id="2.10.25.10:FF:000317">
    <property type="entry name" value="latent-transforming growth factor beta-binding protein 3 isoform X2"/>
    <property type="match status" value="1"/>
</dbReference>
<dbReference type="PROSITE" id="PS01186">
    <property type="entry name" value="EGF_2"/>
    <property type="match status" value="7"/>
</dbReference>
<keyword evidence="7" id="KW-1015">Disulfide bond</keyword>
<dbReference type="PROSITE" id="PS50026">
    <property type="entry name" value="EGF_3"/>
    <property type="match status" value="7"/>
</dbReference>
<accession>A0A6I9Y9W2</accession>
<feature type="domain" description="EGF-like" evidence="14">
    <location>
        <begin position="483"/>
        <end position="523"/>
    </location>
</feature>
<proteinExistence type="inferred from homology"/>
<reference evidence="17" key="1">
    <citation type="submission" date="2025-08" db="UniProtKB">
        <authorList>
            <consortium name="RefSeq"/>
        </authorList>
    </citation>
    <scope>IDENTIFICATION</scope>
</reference>
<name>A0A6I9Y9W2_9SAUR</name>
<comment type="subcellular location">
    <subcellularLocation>
        <location evidence="1">Secreted</location>
        <location evidence="1">Extracellular space</location>
        <location evidence="1">Extracellular matrix</location>
    </subcellularLocation>
</comment>
<dbReference type="InterPro" id="IPR013032">
    <property type="entry name" value="EGF-like_CS"/>
</dbReference>
<feature type="domain" description="TB" evidence="15">
    <location>
        <begin position="101"/>
        <end position="153"/>
    </location>
</feature>
<dbReference type="InterPro" id="IPR000742">
    <property type="entry name" value="EGF"/>
</dbReference>
<dbReference type="OrthoDB" id="4062651at2759"/>
<dbReference type="PANTHER" id="PTHR24050">
    <property type="entry name" value="PA14 DOMAIN-CONTAINING PROTEIN"/>
    <property type="match status" value="1"/>
</dbReference>
<protein>
    <submittedName>
        <fullName evidence="17">Latent-transforming growth factor beta-binding protein 3</fullName>
    </submittedName>
</protein>
<comment type="caution">
    <text evidence="12">Lacks conserved residue(s) required for the propagation of feature annotation.</text>
</comment>
<dbReference type="Gene3D" id="2.10.25.10">
    <property type="entry name" value="Laminin"/>
    <property type="match status" value="13"/>
</dbReference>
<dbReference type="FunFam" id="2.10.25.10:FF:000056">
    <property type="entry name" value="Latent-transforming growth factor beta-binding protein 3 isoform 2"/>
    <property type="match status" value="1"/>
</dbReference>
<dbReference type="FunFam" id="2.10.25.10:FF:000160">
    <property type="entry name" value="latent-transforming growth factor beta-binding protein 4 isoform X2"/>
    <property type="match status" value="1"/>
</dbReference>
<dbReference type="Proteomes" id="UP000504617">
    <property type="component" value="Unplaced"/>
</dbReference>
<evidence type="ECO:0000256" key="9">
    <source>
        <dbReference type="ARBA" id="ARBA00023183"/>
    </source>
</evidence>
<feature type="region of interest" description="Disordered" evidence="13">
    <location>
        <begin position="181"/>
        <end position="212"/>
    </location>
</feature>
<dbReference type="FunFam" id="2.10.25.10:FF:000115">
    <property type="entry name" value="latent-transforming growth factor beta-binding protein 4 isoform X2"/>
    <property type="match status" value="1"/>
</dbReference>
<evidence type="ECO:0000256" key="12">
    <source>
        <dbReference type="PROSITE-ProRule" id="PRU00076"/>
    </source>
</evidence>
<dbReference type="SUPFAM" id="SSF57581">
    <property type="entry name" value="TB module/8-cys domain"/>
    <property type="match status" value="3"/>
</dbReference>
<dbReference type="PANTHER" id="PTHR24050:SF19">
    <property type="entry name" value="NEPHRONECTIN"/>
    <property type="match status" value="1"/>
</dbReference>
<dbReference type="Gene3D" id="3.90.290.10">
    <property type="entry name" value="TGF-beta binding (TB) domain"/>
    <property type="match status" value="3"/>
</dbReference>
<gene>
    <name evidence="17" type="primary">LTBP3</name>
</gene>
<dbReference type="Pfam" id="PF12661">
    <property type="entry name" value="hEGF"/>
    <property type="match status" value="1"/>
</dbReference>
<evidence type="ECO:0000256" key="2">
    <source>
        <dbReference type="ARBA" id="ARBA00022525"/>
    </source>
</evidence>
<evidence type="ECO:0000313" key="17">
    <source>
        <dbReference type="RefSeq" id="XP_013919370.1"/>
    </source>
</evidence>
<dbReference type="InterPro" id="IPR036773">
    <property type="entry name" value="TB_dom_sf"/>
</dbReference>
<evidence type="ECO:0000256" key="1">
    <source>
        <dbReference type="ARBA" id="ARBA00004498"/>
    </source>
</evidence>
<dbReference type="InterPro" id="IPR018097">
    <property type="entry name" value="EGF_Ca-bd_CS"/>
</dbReference>
<evidence type="ECO:0000256" key="6">
    <source>
        <dbReference type="ARBA" id="ARBA00022737"/>
    </source>
</evidence>
<keyword evidence="4 12" id="KW-0245">EGF-like domain</keyword>
<keyword evidence="3" id="KW-0272">Extracellular matrix</keyword>
<dbReference type="SUPFAM" id="SSF57196">
    <property type="entry name" value="EGF/Laminin"/>
    <property type="match status" value="5"/>
</dbReference>
<dbReference type="CDD" id="cd00054">
    <property type="entry name" value="EGF_CA"/>
    <property type="match status" value="9"/>
</dbReference>
<feature type="domain" description="EGF-like" evidence="14">
    <location>
        <begin position="732"/>
        <end position="772"/>
    </location>
</feature>
<feature type="compositionally biased region" description="Pro residues" evidence="13">
    <location>
        <begin position="188"/>
        <end position="199"/>
    </location>
</feature>
<dbReference type="AlphaFoldDB" id="A0A6I9Y9W2"/>
<dbReference type="SUPFAM" id="SSF57184">
    <property type="entry name" value="Growth factor receptor domain"/>
    <property type="match status" value="3"/>
</dbReference>
<dbReference type="InterPro" id="IPR017878">
    <property type="entry name" value="TB_dom"/>
</dbReference>
<dbReference type="PROSITE" id="PS00010">
    <property type="entry name" value="ASX_HYDROXYL"/>
    <property type="match status" value="9"/>
</dbReference>
<feature type="domain" description="EGF-like" evidence="14">
    <location>
        <begin position="359"/>
        <end position="401"/>
    </location>
</feature>
<feature type="domain" description="EGF-like" evidence="14">
    <location>
        <begin position="524"/>
        <end position="563"/>
    </location>
</feature>
<dbReference type="FunFam" id="2.10.25.10:FF:000077">
    <property type="entry name" value="Latent-transforming growth factor beta-binding protein 3 isoform 1"/>
    <property type="match status" value="1"/>
</dbReference>
<dbReference type="GO" id="GO:0019838">
    <property type="term" value="F:growth factor binding"/>
    <property type="evidence" value="ECO:0007669"/>
    <property type="project" value="UniProtKB-KW"/>
</dbReference>
<feature type="domain" description="EGF-like" evidence="14">
    <location>
        <begin position="564"/>
        <end position="606"/>
    </location>
</feature>
<sequence length="949" mass="104861">MFANRRLEEGMRPDGRLNPRNQAFSPAPPPRRAEIARATVMESHFGPFSRPTDINECAMQGVCQGGECLNTQGSFRCACKPGHVLGPSRTHCVPEKAGERSSCYRLVTPEQTCQHQLSTKLTRQTCCCSVGKAWGDHCERCPADGTAAFREICPAGRGYHIQTLHQTLTIQGQSEFVLQIHPDGTSDLPPPRPEPPTPPAMDSDSQEAEAVTPAMLPRKTTVSEEQGVFFGNTPTLGPRYPVVITKPTVAVVVKYPEEERMDEFYMPPTQETEVDICKLKRNICSHGECIPTRSGFTCQCYQGYRWNPQHRYCVDVNECELELCGHGKGVCMNTGGSYNCHCNRGYQLKVQKGLRSCADIDECARPNICGDGGSCINFPGHYKCECHAGYRLKPSRQPLCEDIDECLDPGTCPDGRCENKPGSYKCIPCQPGFRAQNGICYDVDECAEDVSCKHGWCENMAGSFRCSCGDGFVPAADFRSCVDVNECQNGSLCTHGVCVNTLGSFKCQCPAGFQAVKDGPRCKDVNECEFRAACVGGECINTVGSYQCLCRTGYQLESNRMCQDIDECARDLDLCQPHGVCENTEGSFVCVCDEGFTLAKDQQSCEELPHHKKECYLNFDDSVFCDSVLATNVSRQECCCSLGAGWGDHCEIYPCPVLNSIEFHTLCPDGKGFILDETILNYGIPTHRDIDECSLFGEEICKEGKCVNTQPGYECYCKQGFYYDANLLECVDVDECLDESNCVNGRCENTRGGFHCACPASTTYDGAQKKCIPTSKIDKVTDRRDVCWQLRGEDGMCSSPFGGQQLTYEECCCRHGKGWGNQCHACPPRSPGSNCQSAPSESNSFWDFSTSFGAVHKEADSSEEDSDECRCLNGRCVRTQQGSVCECPTGFQLDSTRTRCLDIDECQELNHRGRLCKSERCINTSGSYFCTCKPGYSRSWPRGICVPQR</sequence>
<dbReference type="InterPro" id="IPR009030">
    <property type="entry name" value="Growth_fac_rcpt_cys_sf"/>
</dbReference>
<dbReference type="FunFam" id="2.10.25.10:FF:000024">
    <property type="entry name" value="Putative latent-transforming growth factor beta-binding protein 2"/>
    <property type="match status" value="2"/>
</dbReference>
<dbReference type="GO" id="GO:0005509">
    <property type="term" value="F:calcium ion binding"/>
    <property type="evidence" value="ECO:0007669"/>
    <property type="project" value="InterPro"/>
</dbReference>
<keyword evidence="16" id="KW-1185">Reference proteome</keyword>
<evidence type="ECO:0000256" key="8">
    <source>
        <dbReference type="ARBA" id="ARBA00023180"/>
    </source>
</evidence>
<evidence type="ECO:0000259" key="14">
    <source>
        <dbReference type="PROSITE" id="PS50026"/>
    </source>
</evidence>
<keyword evidence="5" id="KW-0732">Signal</keyword>
<dbReference type="SMART" id="SM00179">
    <property type="entry name" value="EGF_CA"/>
    <property type="match status" value="13"/>
</dbReference>
<dbReference type="InterPro" id="IPR052235">
    <property type="entry name" value="Nephronectin_domain"/>
</dbReference>
<evidence type="ECO:0000256" key="5">
    <source>
        <dbReference type="ARBA" id="ARBA00022729"/>
    </source>
</evidence>
<feature type="domain" description="TB" evidence="15">
    <location>
        <begin position="785"/>
        <end position="830"/>
    </location>
</feature>
<dbReference type="FunFam" id="2.10.25.10:FF:000019">
    <property type="entry name" value="latent-transforming growth factor beta-binding protein 1 isoform X2"/>
    <property type="match status" value="1"/>
</dbReference>
<dbReference type="KEGG" id="tsr:106546906"/>
<keyword evidence="8" id="KW-0325">Glycoprotein</keyword>
<feature type="region of interest" description="Disordered" evidence="13">
    <location>
        <begin position="1"/>
        <end position="30"/>
    </location>
</feature>
<feature type="domain" description="EGF-like" evidence="14">
    <location>
        <begin position="53"/>
        <end position="93"/>
    </location>
</feature>
<dbReference type="InterPro" id="IPR001881">
    <property type="entry name" value="EGF-like_Ca-bd_dom"/>
</dbReference>
<dbReference type="InterPro" id="IPR049883">
    <property type="entry name" value="NOTCH1_EGF-like"/>
</dbReference>
<dbReference type="PROSITE" id="PS51364">
    <property type="entry name" value="TB"/>
    <property type="match status" value="3"/>
</dbReference>
<keyword evidence="2" id="KW-0964">Secreted</keyword>
<evidence type="ECO:0000256" key="10">
    <source>
        <dbReference type="ARBA" id="ARBA00038081"/>
    </source>
</evidence>
<dbReference type="PROSITE" id="PS01187">
    <property type="entry name" value="EGF_CA"/>
    <property type="match status" value="5"/>
</dbReference>
<dbReference type="FunFam" id="2.10.25.10:FF:000017">
    <property type="entry name" value="latent-transforming growth factor beta-binding protein 4 isoform X1"/>
    <property type="match status" value="1"/>
</dbReference>
<dbReference type="FunFam" id="3.90.290.10:FF:000001">
    <property type="entry name" value="Latent-transforming growth factor beta-binding protein 3 isoform 1"/>
    <property type="match status" value="1"/>
</dbReference>
<evidence type="ECO:0000313" key="16">
    <source>
        <dbReference type="Proteomes" id="UP000504617"/>
    </source>
</evidence>
<feature type="compositionally biased region" description="Basic and acidic residues" evidence="13">
    <location>
        <begin position="1"/>
        <end position="17"/>
    </location>
</feature>
<dbReference type="Pfam" id="PF00683">
    <property type="entry name" value="TB"/>
    <property type="match status" value="3"/>
</dbReference>
<evidence type="ECO:0000259" key="15">
    <source>
        <dbReference type="PROSITE" id="PS51364"/>
    </source>
</evidence>
<feature type="domain" description="TB" evidence="15">
    <location>
        <begin position="613"/>
        <end position="667"/>
    </location>
</feature>
<dbReference type="GeneID" id="106546906"/>
<dbReference type="SMART" id="SM00181">
    <property type="entry name" value="EGF"/>
    <property type="match status" value="13"/>
</dbReference>
<dbReference type="CTD" id="4054"/>
<organism evidence="16 17">
    <name type="scientific">Thamnophis sirtalis</name>
    <dbReference type="NCBI Taxonomy" id="35019"/>
    <lineage>
        <taxon>Eukaryota</taxon>
        <taxon>Metazoa</taxon>
        <taxon>Chordata</taxon>
        <taxon>Craniata</taxon>
        <taxon>Vertebrata</taxon>
        <taxon>Euteleostomi</taxon>
        <taxon>Lepidosauria</taxon>
        <taxon>Squamata</taxon>
        <taxon>Bifurcata</taxon>
        <taxon>Unidentata</taxon>
        <taxon>Episquamata</taxon>
        <taxon>Toxicofera</taxon>
        <taxon>Serpentes</taxon>
        <taxon>Colubroidea</taxon>
        <taxon>Colubridae</taxon>
        <taxon>Natricinae</taxon>
        <taxon>Thamnophis</taxon>
    </lineage>
</organism>
<dbReference type="InterPro" id="IPR000152">
    <property type="entry name" value="EGF-type_Asp/Asn_hydroxyl_site"/>
</dbReference>
<evidence type="ECO:0000256" key="11">
    <source>
        <dbReference type="ARBA" id="ARBA00057882"/>
    </source>
</evidence>
<keyword evidence="9" id="KW-0340">Growth factor binding</keyword>
<dbReference type="FunFam" id="2.10.25.10:FF:000068">
    <property type="entry name" value="Latent transforming growth factor beta binding protein 3"/>
    <property type="match status" value="2"/>
</dbReference>
<dbReference type="Pfam" id="PF07645">
    <property type="entry name" value="EGF_CA"/>
    <property type="match status" value="12"/>
</dbReference>
<comment type="similarity">
    <text evidence="10">Belongs to the LTBP family.</text>
</comment>
<evidence type="ECO:0000256" key="7">
    <source>
        <dbReference type="ARBA" id="ARBA00023157"/>
    </source>
</evidence>